<name>A0A4C1ZDM0_EUMVA</name>
<dbReference type="OrthoDB" id="7382669at2759"/>
<gene>
    <name evidence="1" type="ORF">EVAR_65444_1</name>
</gene>
<evidence type="ECO:0000313" key="1">
    <source>
        <dbReference type="EMBL" id="GBP85868.1"/>
    </source>
</evidence>
<organism evidence="1 2">
    <name type="scientific">Eumeta variegata</name>
    <name type="common">Bagworm moth</name>
    <name type="synonym">Eumeta japonica</name>
    <dbReference type="NCBI Taxonomy" id="151549"/>
    <lineage>
        <taxon>Eukaryota</taxon>
        <taxon>Metazoa</taxon>
        <taxon>Ecdysozoa</taxon>
        <taxon>Arthropoda</taxon>
        <taxon>Hexapoda</taxon>
        <taxon>Insecta</taxon>
        <taxon>Pterygota</taxon>
        <taxon>Neoptera</taxon>
        <taxon>Endopterygota</taxon>
        <taxon>Lepidoptera</taxon>
        <taxon>Glossata</taxon>
        <taxon>Ditrysia</taxon>
        <taxon>Tineoidea</taxon>
        <taxon>Psychidae</taxon>
        <taxon>Oiketicinae</taxon>
        <taxon>Eumeta</taxon>
    </lineage>
</organism>
<sequence>MNTRNLTGVTSFLPAWPLGGKKGGYLIEAEKARCDHRMVEDLEGKRLYDLGPNDTSVCLCGQTDEDVHHVLWSRSLYDVVRSETLSGIKVLEAGPVYYANLVSTEANSRRLVDYTRAWQ</sequence>
<evidence type="ECO:0000313" key="2">
    <source>
        <dbReference type="Proteomes" id="UP000299102"/>
    </source>
</evidence>
<dbReference type="Proteomes" id="UP000299102">
    <property type="component" value="Unassembled WGS sequence"/>
</dbReference>
<proteinExistence type="predicted"/>
<reference evidence="1 2" key="1">
    <citation type="journal article" date="2019" name="Commun. Biol.">
        <title>The bagworm genome reveals a unique fibroin gene that provides high tensile strength.</title>
        <authorList>
            <person name="Kono N."/>
            <person name="Nakamura H."/>
            <person name="Ohtoshi R."/>
            <person name="Tomita M."/>
            <person name="Numata K."/>
            <person name="Arakawa K."/>
        </authorList>
    </citation>
    <scope>NUCLEOTIDE SEQUENCE [LARGE SCALE GENOMIC DNA]</scope>
</reference>
<accession>A0A4C1ZDM0</accession>
<keyword evidence="2" id="KW-1185">Reference proteome</keyword>
<protein>
    <submittedName>
        <fullName evidence="1">Uncharacterized protein</fullName>
    </submittedName>
</protein>
<dbReference type="EMBL" id="BGZK01001764">
    <property type="protein sequence ID" value="GBP85868.1"/>
    <property type="molecule type" value="Genomic_DNA"/>
</dbReference>
<dbReference type="AlphaFoldDB" id="A0A4C1ZDM0"/>
<comment type="caution">
    <text evidence="1">The sequence shown here is derived from an EMBL/GenBank/DDBJ whole genome shotgun (WGS) entry which is preliminary data.</text>
</comment>